<name>A0A2S8FHY8_9BACT</name>
<evidence type="ECO:0008006" key="3">
    <source>
        <dbReference type="Google" id="ProtNLM"/>
    </source>
</evidence>
<dbReference type="InterPro" id="IPR013783">
    <property type="entry name" value="Ig-like_fold"/>
</dbReference>
<dbReference type="Gene3D" id="2.60.40.10">
    <property type="entry name" value="Immunoglobulins"/>
    <property type="match status" value="1"/>
</dbReference>
<evidence type="ECO:0000313" key="1">
    <source>
        <dbReference type="EMBL" id="PQO31776.1"/>
    </source>
</evidence>
<organism evidence="1 2">
    <name type="scientific">Blastopirellula marina</name>
    <dbReference type="NCBI Taxonomy" id="124"/>
    <lineage>
        <taxon>Bacteria</taxon>
        <taxon>Pseudomonadati</taxon>
        <taxon>Planctomycetota</taxon>
        <taxon>Planctomycetia</taxon>
        <taxon>Pirellulales</taxon>
        <taxon>Pirellulaceae</taxon>
        <taxon>Blastopirellula</taxon>
    </lineage>
</organism>
<accession>A0A2S8FHY8</accession>
<reference evidence="1 2" key="1">
    <citation type="submission" date="2018-02" db="EMBL/GenBank/DDBJ databases">
        <title>Comparative genomes isolates from brazilian mangrove.</title>
        <authorList>
            <person name="Araujo J.E."/>
            <person name="Taketani R.G."/>
            <person name="Silva M.C.P."/>
            <person name="Loureco M.V."/>
            <person name="Andreote F.D."/>
        </authorList>
    </citation>
    <scope>NUCLEOTIDE SEQUENCE [LARGE SCALE GENOMIC DNA]</scope>
    <source>
        <strain evidence="1 2">NAP PRIS-MGV</strain>
    </source>
</reference>
<proteinExistence type="predicted"/>
<dbReference type="Proteomes" id="UP000239388">
    <property type="component" value="Unassembled WGS sequence"/>
</dbReference>
<comment type="caution">
    <text evidence="1">The sequence shown here is derived from an EMBL/GenBank/DDBJ whole genome shotgun (WGS) entry which is preliminary data.</text>
</comment>
<evidence type="ECO:0000313" key="2">
    <source>
        <dbReference type="Proteomes" id="UP000239388"/>
    </source>
</evidence>
<sequence>MDTHSFPHSLIKFSVPTLFMLVVAGCGGGNAVPEHLPPLTPLTVVVEYQGAPVEGATVLMSPESGQFAAAGTTDAEGKAVMKTDSQYEGVVADRFKVTVAKQEIINVDLGPTPEDPAEYAAYEKKLKSLPKPKNLLPDKYASFGTSKLSITVTEGTPGEEVLKLED</sequence>
<dbReference type="AlphaFoldDB" id="A0A2S8FHY8"/>
<gene>
    <name evidence="1" type="ORF">C5Y98_20425</name>
</gene>
<protein>
    <recommendedName>
        <fullName evidence="3">Carboxypeptidase regulatory-like domain-containing protein</fullName>
    </recommendedName>
</protein>
<dbReference type="EMBL" id="PUIB01000019">
    <property type="protein sequence ID" value="PQO31776.1"/>
    <property type="molecule type" value="Genomic_DNA"/>
</dbReference>
<dbReference type="RefSeq" id="WP_105356982.1">
    <property type="nucleotide sequence ID" value="NZ_PUIB01000019.1"/>
</dbReference>